<keyword evidence="8" id="KW-0407">Ion channel</keyword>
<proteinExistence type="predicted"/>
<evidence type="ECO:0000256" key="5">
    <source>
        <dbReference type="ARBA" id="ARBA00023065"/>
    </source>
</evidence>
<dbReference type="PROSITE" id="PS00889">
    <property type="entry name" value="CNMP_BINDING_2"/>
    <property type="match status" value="1"/>
</dbReference>
<dbReference type="PANTHER" id="PTHR45638:SF11">
    <property type="entry name" value="CYCLIC NUCLEOTIDE-GATED CATION CHANNEL SUBUNIT A"/>
    <property type="match status" value="1"/>
</dbReference>
<dbReference type="AlphaFoldDB" id="A0A084SSC3"/>
<sequence length="152" mass="17236">MDASILQKVALFEGLTQSQLLRVAAIARPRGYEAGACLFREGEAGRDMFIILEGKVRISQQVPGMGEEALAILEKGQYFGEMSVIEDIPRSADAYAHTSCTLWVIEREQLDHLMFTDKDLAYVLLWSFVRTLSVRLRETNEKMKTFLALSRF</sequence>
<keyword evidence="4" id="KW-1133">Transmembrane helix</keyword>
<evidence type="ECO:0000259" key="9">
    <source>
        <dbReference type="PROSITE" id="PS50042"/>
    </source>
</evidence>
<evidence type="ECO:0000256" key="7">
    <source>
        <dbReference type="ARBA" id="ARBA00023286"/>
    </source>
</evidence>
<dbReference type="RefSeq" id="WP_043398919.1">
    <property type="nucleotide sequence ID" value="NZ_JPMI01000146.1"/>
</dbReference>
<keyword evidence="3" id="KW-0812">Transmembrane</keyword>
<gene>
    <name evidence="10" type="ORF">Q664_22520</name>
</gene>
<dbReference type="GO" id="GO:0016020">
    <property type="term" value="C:membrane"/>
    <property type="evidence" value="ECO:0007669"/>
    <property type="project" value="UniProtKB-SubCell"/>
</dbReference>
<organism evidence="10 11">
    <name type="scientific">Archangium violaceum Cb vi76</name>
    <dbReference type="NCBI Taxonomy" id="1406225"/>
    <lineage>
        <taxon>Bacteria</taxon>
        <taxon>Pseudomonadati</taxon>
        <taxon>Myxococcota</taxon>
        <taxon>Myxococcia</taxon>
        <taxon>Myxococcales</taxon>
        <taxon>Cystobacterineae</taxon>
        <taxon>Archangiaceae</taxon>
        <taxon>Archangium</taxon>
    </lineage>
</organism>
<evidence type="ECO:0000256" key="2">
    <source>
        <dbReference type="ARBA" id="ARBA00022448"/>
    </source>
</evidence>
<evidence type="ECO:0000256" key="1">
    <source>
        <dbReference type="ARBA" id="ARBA00004141"/>
    </source>
</evidence>
<comment type="caution">
    <text evidence="10">The sequence shown here is derived from an EMBL/GenBank/DDBJ whole genome shotgun (WGS) entry which is preliminary data.</text>
</comment>
<accession>A0A084SSC3</accession>
<dbReference type="Pfam" id="PF00027">
    <property type="entry name" value="cNMP_binding"/>
    <property type="match status" value="1"/>
</dbReference>
<evidence type="ECO:0000256" key="8">
    <source>
        <dbReference type="ARBA" id="ARBA00023303"/>
    </source>
</evidence>
<reference evidence="10 11" key="1">
    <citation type="submission" date="2014-07" db="EMBL/GenBank/DDBJ databases">
        <title>Draft Genome Sequence of Gephyronic Acid Producer, Cystobacter violaceus Strain Cb vi76.</title>
        <authorList>
            <person name="Stevens D.C."/>
            <person name="Young J."/>
            <person name="Carmichael R."/>
            <person name="Tan J."/>
            <person name="Taylor R.E."/>
        </authorList>
    </citation>
    <scope>NUCLEOTIDE SEQUENCE [LARGE SCALE GENOMIC DNA]</scope>
    <source>
        <strain evidence="10 11">Cb vi76</strain>
    </source>
</reference>
<keyword evidence="7" id="KW-1071">Ligand-gated ion channel</keyword>
<evidence type="ECO:0000256" key="6">
    <source>
        <dbReference type="ARBA" id="ARBA00023136"/>
    </source>
</evidence>
<dbReference type="CDD" id="cd00038">
    <property type="entry name" value="CAP_ED"/>
    <property type="match status" value="1"/>
</dbReference>
<keyword evidence="5" id="KW-0406">Ion transport</keyword>
<dbReference type="Proteomes" id="UP000028547">
    <property type="component" value="Unassembled WGS sequence"/>
</dbReference>
<evidence type="ECO:0000256" key="4">
    <source>
        <dbReference type="ARBA" id="ARBA00022989"/>
    </source>
</evidence>
<evidence type="ECO:0000313" key="11">
    <source>
        <dbReference type="Proteomes" id="UP000028547"/>
    </source>
</evidence>
<name>A0A084SSC3_9BACT</name>
<dbReference type="PROSITE" id="PS50042">
    <property type="entry name" value="CNMP_BINDING_3"/>
    <property type="match status" value="1"/>
</dbReference>
<dbReference type="InterPro" id="IPR014710">
    <property type="entry name" value="RmlC-like_jellyroll"/>
</dbReference>
<dbReference type="SUPFAM" id="SSF51206">
    <property type="entry name" value="cAMP-binding domain-like"/>
    <property type="match status" value="1"/>
</dbReference>
<dbReference type="GO" id="GO:0005221">
    <property type="term" value="F:intracellularly cyclic nucleotide-activated monoatomic cation channel activity"/>
    <property type="evidence" value="ECO:0007669"/>
    <property type="project" value="InterPro"/>
</dbReference>
<dbReference type="Gene3D" id="2.60.120.10">
    <property type="entry name" value="Jelly Rolls"/>
    <property type="match status" value="1"/>
</dbReference>
<keyword evidence="2" id="KW-0813">Transport</keyword>
<evidence type="ECO:0000313" key="10">
    <source>
        <dbReference type="EMBL" id="KFA91358.1"/>
    </source>
</evidence>
<dbReference type="InterPro" id="IPR018490">
    <property type="entry name" value="cNMP-bd_dom_sf"/>
</dbReference>
<dbReference type="SMART" id="SM00100">
    <property type="entry name" value="cNMP"/>
    <property type="match status" value="1"/>
</dbReference>
<dbReference type="InterPro" id="IPR018488">
    <property type="entry name" value="cNMP-bd_CS"/>
</dbReference>
<keyword evidence="6" id="KW-0472">Membrane</keyword>
<protein>
    <submittedName>
        <fullName evidence="10">Cyclic nucleotide-binding protein</fullName>
    </submittedName>
</protein>
<dbReference type="PANTHER" id="PTHR45638">
    <property type="entry name" value="CYCLIC NUCLEOTIDE-GATED CATION CHANNEL SUBUNIT A"/>
    <property type="match status" value="1"/>
</dbReference>
<comment type="subcellular location">
    <subcellularLocation>
        <location evidence="1">Membrane</location>
        <topology evidence="1">Multi-pass membrane protein</topology>
    </subcellularLocation>
</comment>
<evidence type="ECO:0000256" key="3">
    <source>
        <dbReference type="ARBA" id="ARBA00022692"/>
    </source>
</evidence>
<dbReference type="InterPro" id="IPR000595">
    <property type="entry name" value="cNMP-bd_dom"/>
</dbReference>
<dbReference type="GO" id="GO:0044877">
    <property type="term" value="F:protein-containing complex binding"/>
    <property type="evidence" value="ECO:0007669"/>
    <property type="project" value="TreeGrafter"/>
</dbReference>
<dbReference type="EMBL" id="JPMI01000146">
    <property type="protein sequence ID" value="KFA91358.1"/>
    <property type="molecule type" value="Genomic_DNA"/>
</dbReference>
<dbReference type="InterPro" id="IPR050866">
    <property type="entry name" value="CNG_cation_channel"/>
</dbReference>
<feature type="domain" description="Cyclic nucleotide-binding" evidence="9">
    <location>
        <begin position="11"/>
        <end position="131"/>
    </location>
</feature>